<name>A0A0K1PB54_9BACT</name>
<sequence length="43" mass="4974">MSLPPRGPEALRPCGTGLAAFASLRANRLPLFKRRIWKKRRKR</sequence>
<proteinExistence type="predicted"/>
<evidence type="ECO:0000313" key="2">
    <source>
        <dbReference type="Proteomes" id="UP000055590"/>
    </source>
</evidence>
<dbReference type="KEGG" id="vin:AKJ08_0746"/>
<dbReference type="Proteomes" id="UP000055590">
    <property type="component" value="Chromosome"/>
</dbReference>
<dbReference type="AlphaFoldDB" id="A0A0K1PB54"/>
<gene>
    <name evidence="1" type="ORF">AKJ08_0746</name>
</gene>
<dbReference type="EMBL" id="CP012332">
    <property type="protein sequence ID" value="AKU90359.1"/>
    <property type="molecule type" value="Genomic_DNA"/>
</dbReference>
<protein>
    <submittedName>
        <fullName evidence="1">Uncharacterized protein</fullName>
    </submittedName>
</protein>
<reference evidence="1 2" key="1">
    <citation type="submission" date="2015-08" db="EMBL/GenBank/DDBJ databases">
        <authorList>
            <person name="Babu N.S."/>
            <person name="Beckwith C.J."/>
            <person name="Beseler K.G."/>
            <person name="Brison A."/>
            <person name="Carone J.V."/>
            <person name="Caskin T.P."/>
            <person name="Diamond M."/>
            <person name="Durham M.E."/>
            <person name="Foxe J.M."/>
            <person name="Go M."/>
            <person name="Henderson B.A."/>
            <person name="Jones I.B."/>
            <person name="McGettigan J.A."/>
            <person name="Micheletti S.J."/>
            <person name="Nasrallah M.E."/>
            <person name="Ortiz D."/>
            <person name="Piller C.R."/>
            <person name="Privatt S.R."/>
            <person name="Schneider S.L."/>
            <person name="Sharp S."/>
            <person name="Smith T.C."/>
            <person name="Stanton J.D."/>
            <person name="Ullery H.E."/>
            <person name="Wilson R.J."/>
            <person name="Serrano M.G."/>
            <person name="Buck G."/>
            <person name="Lee V."/>
            <person name="Wang Y."/>
            <person name="Carvalho R."/>
            <person name="Voegtly L."/>
            <person name="Shi R."/>
            <person name="Duckworth R."/>
            <person name="Johnson A."/>
            <person name="Loviza R."/>
            <person name="Walstead R."/>
            <person name="Shah Z."/>
            <person name="Kiflezghi M."/>
            <person name="Wade K."/>
            <person name="Ball S.L."/>
            <person name="Bradley K.W."/>
            <person name="Asai D.J."/>
            <person name="Bowman C.A."/>
            <person name="Russell D.A."/>
            <person name="Pope W.H."/>
            <person name="Jacobs-Sera D."/>
            <person name="Hendrix R.W."/>
            <person name="Hatfull G.F."/>
        </authorList>
    </citation>
    <scope>NUCLEOTIDE SEQUENCE [LARGE SCALE GENOMIC DNA]</scope>
    <source>
        <strain evidence="1 2">DSM 27710</strain>
    </source>
</reference>
<accession>A0A0K1PB54</accession>
<keyword evidence="2" id="KW-1185">Reference proteome</keyword>
<evidence type="ECO:0000313" key="1">
    <source>
        <dbReference type="EMBL" id="AKU90359.1"/>
    </source>
</evidence>
<organism evidence="1 2">
    <name type="scientific">Vulgatibacter incomptus</name>
    <dbReference type="NCBI Taxonomy" id="1391653"/>
    <lineage>
        <taxon>Bacteria</taxon>
        <taxon>Pseudomonadati</taxon>
        <taxon>Myxococcota</taxon>
        <taxon>Myxococcia</taxon>
        <taxon>Myxococcales</taxon>
        <taxon>Cystobacterineae</taxon>
        <taxon>Vulgatibacteraceae</taxon>
        <taxon>Vulgatibacter</taxon>
    </lineage>
</organism>